<evidence type="ECO:0000256" key="9">
    <source>
        <dbReference type="PROSITE-ProRule" id="PRU00042"/>
    </source>
</evidence>
<dbReference type="InterPro" id="IPR036236">
    <property type="entry name" value="Znf_C2H2_sf"/>
</dbReference>
<dbReference type="Proteomes" id="UP001140206">
    <property type="component" value="Chromosome 5"/>
</dbReference>
<feature type="region of interest" description="Disordered" evidence="10">
    <location>
        <begin position="131"/>
        <end position="157"/>
    </location>
</feature>
<evidence type="ECO:0000256" key="2">
    <source>
        <dbReference type="ARBA" id="ARBA00022723"/>
    </source>
</evidence>
<evidence type="ECO:0000256" key="6">
    <source>
        <dbReference type="ARBA" id="ARBA00023015"/>
    </source>
</evidence>
<feature type="domain" description="C2H2-type" evidence="11">
    <location>
        <begin position="118"/>
        <end position="145"/>
    </location>
</feature>
<keyword evidence="13" id="KW-1185">Reference proteome</keyword>
<evidence type="ECO:0000256" key="10">
    <source>
        <dbReference type="SAM" id="MobiDB-lite"/>
    </source>
</evidence>
<dbReference type="SMART" id="SM00355">
    <property type="entry name" value="ZnF_C2H2"/>
    <property type="match status" value="2"/>
</dbReference>
<accession>A0AAV8BW23</accession>
<evidence type="ECO:0000256" key="4">
    <source>
        <dbReference type="ARBA" id="ARBA00022771"/>
    </source>
</evidence>
<dbReference type="Pfam" id="PF13912">
    <property type="entry name" value="zf-C2H2_6"/>
    <property type="match status" value="2"/>
</dbReference>
<evidence type="ECO:0000256" key="7">
    <source>
        <dbReference type="ARBA" id="ARBA00023163"/>
    </source>
</evidence>
<dbReference type="InterPro" id="IPR013087">
    <property type="entry name" value="Znf_C2H2_type"/>
</dbReference>
<dbReference type="PROSITE" id="PS50157">
    <property type="entry name" value="ZINC_FINGER_C2H2_2"/>
    <property type="match status" value="2"/>
</dbReference>
<feature type="region of interest" description="Disordered" evidence="10">
    <location>
        <begin position="91"/>
        <end position="114"/>
    </location>
</feature>
<comment type="caution">
    <text evidence="12">The sequence shown here is derived from an EMBL/GenBank/DDBJ whole genome shotgun (WGS) entry which is preliminary data.</text>
</comment>
<dbReference type="AlphaFoldDB" id="A0AAV8BW23"/>
<keyword evidence="4 9" id="KW-0863">Zinc-finger</keyword>
<dbReference type="GO" id="GO:0005634">
    <property type="term" value="C:nucleus"/>
    <property type="evidence" value="ECO:0007669"/>
    <property type="project" value="UniProtKB-SubCell"/>
</dbReference>
<organism evidence="12 13">
    <name type="scientific">Rhynchospora pubera</name>
    <dbReference type="NCBI Taxonomy" id="906938"/>
    <lineage>
        <taxon>Eukaryota</taxon>
        <taxon>Viridiplantae</taxon>
        <taxon>Streptophyta</taxon>
        <taxon>Embryophyta</taxon>
        <taxon>Tracheophyta</taxon>
        <taxon>Spermatophyta</taxon>
        <taxon>Magnoliopsida</taxon>
        <taxon>Liliopsida</taxon>
        <taxon>Poales</taxon>
        <taxon>Cyperaceae</taxon>
        <taxon>Cyperoideae</taxon>
        <taxon>Rhynchosporeae</taxon>
        <taxon>Rhynchospora</taxon>
    </lineage>
</organism>
<evidence type="ECO:0000313" key="13">
    <source>
        <dbReference type="Proteomes" id="UP001140206"/>
    </source>
</evidence>
<feature type="region of interest" description="Disordered" evidence="10">
    <location>
        <begin position="1"/>
        <end position="79"/>
    </location>
</feature>
<dbReference type="PROSITE" id="PS00028">
    <property type="entry name" value="ZINC_FINGER_C2H2_1"/>
    <property type="match status" value="2"/>
</dbReference>
<feature type="compositionally biased region" description="Basic residues" evidence="10">
    <location>
        <begin position="14"/>
        <end position="24"/>
    </location>
</feature>
<dbReference type="GO" id="GO:0008270">
    <property type="term" value="F:zinc ion binding"/>
    <property type="evidence" value="ECO:0007669"/>
    <property type="project" value="UniProtKB-KW"/>
</dbReference>
<proteinExistence type="predicted"/>
<dbReference type="PANTHER" id="PTHR26374:SF466">
    <property type="entry name" value="OS09G0122000 PROTEIN"/>
    <property type="match status" value="1"/>
</dbReference>
<protein>
    <submittedName>
        <fullName evidence="12">Zinc finger protein ZAT5</fullName>
    </submittedName>
</protein>
<keyword evidence="7" id="KW-0804">Transcription</keyword>
<gene>
    <name evidence="12" type="ORF">LUZ62_081555</name>
</gene>
<evidence type="ECO:0000313" key="12">
    <source>
        <dbReference type="EMBL" id="KAJ4747150.1"/>
    </source>
</evidence>
<evidence type="ECO:0000256" key="5">
    <source>
        <dbReference type="ARBA" id="ARBA00022833"/>
    </source>
</evidence>
<reference evidence="12" key="1">
    <citation type="submission" date="2022-08" db="EMBL/GenBank/DDBJ databases">
        <authorList>
            <person name="Marques A."/>
        </authorList>
    </citation>
    <scope>NUCLEOTIDE SEQUENCE</scope>
    <source>
        <strain evidence="12">RhyPub2mFocal</strain>
        <tissue evidence="12">Leaves</tissue>
    </source>
</reference>
<keyword evidence="5" id="KW-0862">Zinc</keyword>
<dbReference type="EMBL" id="JAMFTS010000005">
    <property type="protein sequence ID" value="KAJ4747150.1"/>
    <property type="molecule type" value="Genomic_DNA"/>
</dbReference>
<evidence type="ECO:0000256" key="3">
    <source>
        <dbReference type="ARBA" id="ARBA00022737"/>
    </source>
</evidence>
<evidence type="ECO:0000259" key="11">
    <source>
        <dbReference type="PROSITE" id="PS50157"/>
    </source>
</evidence>
<feature type="compositionally biased region" description="Low complexity" evidence="10">
    <location>
        <begin position="55"/>
        <end position="72"/>
    </location>
</feature>
<evidence type="ECO:0000256" key="8">
    <source>
        <dbReference type="ARBA" id="ARBA00023242"/>
    </source>
</evidence>
<dbReference type="SUPFAM" id="SSF57667">
    <property type="entry name" value="beta-beta-alpha zinc fingers"/>
    <property type="match status" value="1"/>
</dbReference>
<keyword evidence="6" id="KW-0805">Transcription regulation</keyword>
<keyword evidence="2" id="KW-0479">Metal-binding</keyword>
<feature type="compositionally biased region" description="Basic and acidic residues" evidence="10">
    <location>
        <begin position="147"/>
        <end position="156"/>
    </location>
</feature>
<name>A0AAV8BW23_9POAL</name>
<feature type="domain" description="C2H2-type" evidence="11">
    <location>
        <begin position="195"/>
        <end position="217"/>
    </location>
</feature>
<dbReference type="PANTHER" id="PTHR26374">
    <property type="entry name" value="ZINC FINGER PROTEIN ZAT5"/>
    <property type="match status" value="1"/>
</dbReference>
<comment type="subcellular location">
    <subcellularLocation>
        <location evidence="1">Nucleus</location>
    </subcellularLocation>
</comment>
<keyword evidence="8" id="KW-0539">Nucleus</keyword>
<evidence type="ECO:0000256" key="1">
    <source>
        <dbReference type="ARBA" id="ARBA00004123"/>
    </source>
</evidence>
<keyword evidence="3" id="KW-0677">Repeat</keyword>
<sequence length="285" mass="30403">MEIQEDVRLSSTVKKGRRTKRQRAPHLAMPPAPPEPEPEPEPETEPMISLTEETVSVSASASASASASGSGSITEEDEDMANCLILLARGHRVPSPDPSSPSPTSVNKTADPSLPTSYECKTCNKTFPSFQALGGHRASHKKPRLSPTRDEKKPDQVADTTLQISTANSLPSPVGVGISIAGGSSGAVTKANKIHECSICGAEFNSGQALGGHMRRHRPLVVASAETSSQEIVKKEKSLLEFDLNLPAEEATEEVAQPEFPFEADNATPVTQPLLFRSSLVDCHY</sequence>
<dbReference type="Gene3D" id="3.30.160.60">
    <property type="entry name" value="Classic Zinc Finger"/>
    <property type="match status" value="1"/>
</dbReference>